<protein>
    <submittedName>
        <fullName evidence="5">DUF1775 domain-containing protein</fullName>
    </submittedName>
</protein>
<evidence type="ECO:0000313" key="5">
    <source>
        <dbReference type="EMBL" id="QQS98691.1"/>
    </source>
</evidence>
<feature type="chain" id="PRO_5037386305" evidence="3">
    <location>
        <begin position="29"/>
        <end position="228"/>
    </location>
</feature>
<dbReference type="InterPro" id="IPR012533">
    <property type="entry name" value="YcnI-copper_dom"/>
</dbReference>
<feature type="domain" description="YncI copper-binding" evidence="4">
    <location>
        <begin position="29"/>
        <end position="144"/>
    </location>
</feature>
<keyword evidence="6" id="KW-1185">Reference proteome</keyword>
<keyword evidence="2" id="KW-1133">Transmembrane helix</keyword>
<feature type="compositionally biased region" description="Basic and acidic residues" evidence="1">
    <location>
        <begin position="165"/>
        <end position="174"/>
    </location>
</feature>
<dbReference type="EMBL" id="CP068053">
    <property type="protein sequence ID" value="QQS98691.1"/>
    <property type="molecule type" value="Genomic_DNA"/>
</dbReference>
<dbReference type="Pfam" id="PF07987">
    <property type="entry name" value="DUF1775"/>
    <property type="match status" value="1"/>
</dbReference>
<reference evidence="5 6" key="1">
    <citation type="submission" date="2021-01" db="EMBL/GenBank/DDBJ databases">
        <title>FDA dAtabase for Regulatory Grade micrObial Sequences (FDA-ARGOS): Supporting development and validation of Infectious Disease Dx tests.</title>
        <authorList>
            <person name="Nelson B."/>
            <person name="Plummer A."/>
            <person name="Tallon L."/>
            <person name="Sadzewicz L."/>
            <person name="Zhao X."/>
            <person name="Boylan J."/>
            <person name="Ott S."/>
            <person name="Bowen H."/>
            <person name="Vavikolanu K."/>
            <person name="Mehta A."/>
            <person name="Aluvathingal J."/>
            <person name="Nadendla S."/>
            <person name="Myers T."/>
            <person name="Yan Y."/>
            <person name="Sichtig H."/>
        </authorList>
    </citation>
    <scope>NUCLEOTIDE SEQUENCE [LARGE SCALE GENOMIC DNA]</scope>
    <source>
        <strain evidence="5 6">FDAARGOS_1161</strain>
    </source>
</reference>
<keyword evidence="2" id="KW-0472">Membrane</keyword>
<dbReference type="Proteomes" id="UP000595254">
    <property type="component" value="Chromosome"/>
</dbReference>
<evidence type="ECO:0000256" key="3">
    <source>
        <dbReference type="SAM" id="SignalP"/>
    </source>
</evidence>
<keyword evidence="2" id="KW-0812">Transmembrane</keyword>
<evidence type="ECO:0000313" key="6">
    <source>
        <dbReference type="Proteomes" id="UP000595254"/>
    </source>
</evidence>
<dbReference type="InterPro" id="IPR038507">
    <property type="entry name" value="YcnI-like_sf"/>
</dbReference>
<evidence type="ECO:0000256" key="2">
    <source>
        <dbReference type="SAM" id="Phobius"/>
    </source>
</evidence>
<dbReference type="KEGG" id="ppsr:I6J18_13295"/>
<gene>
    <name evidence="5" type="ORF">I6J18_13295</name>
</gene>
<name>A0A974RYP1_PERPY</name>
<feature type="region of interest" description="Disordered" evidence="1">
    <location>
        <begin position="143"/>
        <end position="203"/>
    </location>
</feature>
<feature type="transmembrane region" description="Helical" evidence="2">
    <location>
        <begin position="206"/>
        <end position="224"/>
    </location>
</feature>
<feature type="signal peptide" evidence="3">
    <location>
        <begin position="1"/>
        <end position="28"/>
    </location>
</feature>
<organism evidence="5 6">
    <name type="scientific">Peribacillus psychrosaccharolyticus</name>
    <name type="common">Bacillus psychrosaccharolyticus</name>
    <dbReference type="NCBI Taxonomy" id="1407"/>
    <lineage>
        <taxon>Bacteria</taxon>
        <taxon>Bacillati</taxon>
        <taxon>Bacillota</taxon>
        <taxon>Bacilli</taxon>
        <taxon>Bacillales</taxon>
        <taxon>Bacillaceae</taxon>
        <taxon>Peribacillus</taxon>
    </lineage>
</organism>
<feature type="compositionally biased region" description="Polar residues" evidence="1">
    <location>
        <begin position="148"/>
        <end position="164"/>
    </location>
</feature>
<dbReference type="Gene3D" id="2.60.40.2230">
    <property type="entry name" value="Uncharacterised protein YcnI-like PF07987, DUF1775"/>
    <property type="match status" value="1"/>
</dbReference>
<proteinExistence type="predicted"/>
<evidence type="ECO:0000259" key="4">
    <source>
        <dbReference type="Pfam" id="PF07987"/>
    </source>
</evidence>
<keyword evidence="3" id="KW-0732">Signal</keyword>
<dbReference type="RefSeq" id="WP_051387869.1">
    <property type="nucleotide sequence ID" value="NZ_CP068053.1"/>
</dbReference>
<dbReference type="CDD" id="cd08545">
    <property type="entry name" value="YcnI_like"/>
    <property type="match status" value="1"/>
</dbReference>
<accession>A0A974RYP1</accession>
<evidence type="ECO:0000256" key="1">
    <source>
        <dbReference type="SAM" id="MobiDB-lite"/>
    </source>
</evidence>
<dbReference type="AlphaFoldDB" id="A0A974RYP1"/>
<sequence length="228" mass="24507">MKKIVSTFSKVIIASFTGMFLFAGAASAHVSIQPAVSTPSAWETYTLKVPVEKDVPTTKVVVKIPDGVTFVNYQKVPEWKVTLDKGPSNNVQTVSWTATGEGILAGQFQQFTFVAKNPESETDIAWDAFQYYKDGSIVEWNGKEGSATPHSVTKVSTASTAPEQQDSHHEHDAVETEQAAPDKGTGTDSNKAGEEDTNPPSQTAPLILSIASLILSIAAIILAIRKKK</sequence>